<accession>A0A8A4UZY7</accession>
<keyword evidence="1" id="KW-1133">Transmembrane helix</keyword>
<dbReference type="Proteomes" id="UP000663932">
    <property type="component" value="Chromosome"/>
</dbReference>
<proteinExistence type="predicted"/>
<protein>
    <submittedName>
        <fullName evidence="2">Uncharacterized protein</fullName>
    </submittedName>
</protein>
<organism evidence="2 3">
    <name type="scientific">Lactobacillus gasseri</name>
    <dbReference type="NCBI Taxonomy" id="1596"/>
    <lineage>
        <taxon>Bacteria</taxon>
        <taxon>Bacillati</taxon>
        <taxon>Bacillota</taxon>
        <taxon>Bacilli</taxon>
        <taxon>Lactobacillales</taxon>
        <taxon>Lactobacillaceae</taxon>
        <taxon>Lactobacillus</taxon>
    </lineage>
</organism>
<keyword evidence="1" id="KW-0472">Membrane</keyword>
<evidence type="ECO:0000313" key="3">
    <source>
        <dbReference type="Proteomes" id="UP000663932"/>
    </source>
</evidence>
<evidence type="ECO:0000313" key="2">
    <source>
        <dbReference type="EMBL" id="QTD65852.1"/>
    </source>
</evidence>
<dbReference type="RefSeq" id="WP_003649611.1">
    <property type="nucleotide sequence ID" value="NZ_CABHMU010000008.1"/>
</dbReference>
<keyword evidence="1" id="KW-0812">Transmembrane</keyword>
<dbReference type="AlphaFoldDB" id="A0A8A4UZY7"/>
<feature type="transmembrane region" description="Helical" evidence="1">
    <location>
        <begin position="20"/>
        <end position="43"/>
    </location>
</feature>
<reference evidence="2" key="1">
    <citation type="submission" date="2021-03" db="EMBL/GenBank/DDBJ databases">
        <title>Whole genome sequence of Lactobacillus gasseri HL75.</title>
        <authorList>
            <person name="Kim J.-M."/>
            <person name="Chung S.H."/>
            <person name="Kim J.-S."/>
        </authorList>
    </citation>
    <scope>NUCLEOTIDE SEQUENCE</scope>
    <source>
        <strain evidence="2">HL75</strain>
    </source>
</reference>
<evidence type="ECO:0000256" key="1">
    <source>
        <dbReference type="SAM" id="Phobius"/>
    </source>
</evidence>
<gene>
    <name evidence="2" type="ORF">J3E67_000133</name>
</gene>
<sequence>MMVNFDYNIIKRNQDSVARSWAGSFWGSVFIGVGAFVGFLATFKTRCD</sequence>
<name>A0A8A4UZY7_LACGS</name>
<dbReference type="EMBL" id="CP071801">
    <property type="protein sequence ID" value="QTD65852.1"/>
    <property type="molecule type" value="Genomic_DNA"/>
</dbReference>